<dbReference type="EMBL" id="GL433836">
    <property type="protein sequence ID" value="EFN59323.1"/>
    <property type="molecule type" value="Genomic_DNA"/>
</dbReference>
<dbReference type="Proteomes" id="UP000008141">
    <property type="component" value="Unassembled WGS sequence"/>
</dbReference>
<dbReference type="AlphaFoldDB" id="E1Z4B8"/>
<evidence type="ECO:0000313" key="3">
    <source>
        <dbReference type="Proteomes" id="UP000008141"/>
    </source>
</evidence>
<keyword evidence="1" id="KW-0812">Transmembrane</keyword>
<organism evidence="3">
    <name type="scientific">Chlorella variabilis</name>
    <name type="common">Green alga</name>
    <dbReference type="NCBI Taxonomy" id="554065"/>
    <lineage>
        <taxon>Eukaryota</taxon>
        <taxon>Viridiplantae</taxon>
        <taxon>Chlorophyta</taxon>
        <taxon>core chlorophytes</taxon>
        <taxon>Trebouxiophyceae</taxon>
        <taxon>Chlorellales</taxon>
        <taxon>Chlorellaceae</taxon>
        <taxon>Chlorella clade</taxon>
        <taxon>Chlorella</taxon>
    </lineage>
</organism>
<sequence length="70" mass="7817">MRLVNTRSPVFNSSQLPARPFRSLMGTIVACLTFTGAINWLLLRFGVQTWHEGLVMAALLLLIDTCLNAR</sequence>
<evidence type="ECO:0000256" key="1">
    <source>
        <dbReference type="SAM" id="Phobius"/>
    </source>
</evidence>
<evidence type="ECO:0000313" key="2">
    <source>
        <dbReference type="EMBL" id="EFN59323.1"/>
    </source>
</evidence>
<gene>
    <name evidence="2" type="ORF">CHLNCDRAFT_137714</name>
</gene>
<dbReference type="InParanoid" id="E1Z4B8"/>
<dbReference type="KEGG" id="cvr:CHLNCDRAFT_137714"/>
<dbReference type="GeneID" id="17358709"/>
<reference evidence="2 3" key="1">
    <citation type="journal article" date="2010" name="Plant Cell">
        <title>The Chlorella variabilis NC64A genome reveals adaptation to photosymbiosis, coevolution with viruses, and cryptic sex.</title>
        <authorList>
            <person name="Blanc G."/>
            <person name="Duncan G."/>
            <person name="Agarkova I."/>
            <person name="Borodovsky M."/>
            <person name="Gurnon J."/>
            <person name="Kuo A."/>
            <person name="Lindquist E."/>
            <person name="Lucas S."/>
            <person name="Pangilinan J."/>
            <person name="Polle J."/>
            <person name="Salamov A."/>
            <person name="Terry A."/>
            <person name="Yamada T."/>
            <person name="Dunigan D.D."/>
            <person name="Grigoriev I.V."/>
            <person name="Claverie J.M."/>
            <person name="Van Etten J.L."/>
        </authorList>
    </citation>
    <scope>NUCLEOTIDE SEQUENCE [LARGE SCALE GENOMIC DNA]</scope>
    <source>
        <strain evidence="2 3">NC64A</strain>
    </source>
</reference>
<name>E1Z4B8_CHLVA</name>
<keyword evidence="1" id="KW-1133">Transmembrane helix</keyword>
<accession>E1Z4B8</accession>
<proteinExistence type="predicted"/>
<feature type="transmembrane region" description="Helical" evidence="1">
    <location>
        <begin position="49"/>
        <end position="67"/>
    </location>
</feature>
<protein>
    <submittedName>
        <fullName evidence="2">Expressed protein</fullName>
    </submittedName>
</protein>
<keyword evidence="3" id="KW-1185">Reference proteome</keyword>
<dbReference type="RefSeq" id="XP_005851425.1">
    <property type="nucleotide sequence ID" value="XM_005851363.1"/>
</dbReference>
<dbReference type="OrthoDB" id="514368at2759"/>
<keyword evidence="1" id="KW-0472">Membrane</keyword>
<feature type="transmembrane region" description="Helical" evidence="1">
    <location>
        <begin position="21"/>
        <end position="43"/>
    </location>
</feature>